<protein>
    <recommendedName>
        <fullName evidence="4 5">Pyrroline-5-carboxylate reductase</fullName>
        <shortName evidence="4">P5C reductase</shortName>
        <shortName evidence="4">P5CR</shortName>
        <ecNumber evidence="4 5">1.5.1.2</ecNumber>
    </recommendedName>
    <alternativeName>
        <fullName evidence="4">PCA reductase</fullName>
    </alternativeName>
</protein>
<dbReference type="EMBL" id="AP018711">
    <property type="protein sequence ID" value="BBE35541.1"/>
    <property type="molecule type" value="Genomic_DNA"/>
</dbReference>
<comment type="subcellular location">
    <subcellularLocation>
        <location evidence="4">Cytoplasm</location>
    </subcellularLocation>
</comment>
<comment type="function">
    <text evidence="4">Catalyzes the reduction of 1-pyrroline-5-carboxylate (PCA) to L-proline.</text>
</comment>
<gene>
    <name evidence="4 10" type="primary">proC</name>
    <name evidence="11" type="ORF">DFR51_3116</name>
    <name evidence="10" type="ORF">SmB9_31990</name>
</gene>
<organism evidence="10 12">
    <name type="scientific">Sphingosinicella microcystinivorans</name>
    <dbReference type="NCBI Taxonomy" id="335406"/>
    <lineage>
        <taxon>Bacteria</taxon>
        <taxon>Pseudomonadati</taxon>
        <taxon>Pseudomonadota</taxon>
        <taxon>Alphaproteobacteria</taxon>
        <taxon>Sphingomonadales</taxon>
        <taxon>Sphingosinicellaceae</taxon>
        <taxon>Sphingosinicella</taxon>
    </lineage>
</organism>
<dbReference type="PIRSF" id="PIRSF000193">
    <property type="entry name" value="Pyrrol-5-carb_rd"/>
    <property type="match status" value="1"/>
</dbReference>
<keyword evidence="4" id="KW-0963">Cytoplasm</keyword>
<dbReference type="EC" id="1.5.1.2" evidence="4 5"/>
<evidence type="ECO:0000313" key="12">
    <source>
        <dbReference type="Proteomes" id="UP000275727"/>
    </source>
</evidence>
<accession>A0AAD1D812</accession>
<dbReference type="GO" id="GO:0055129">
    <property type="term" value="P:L-proline biosynthetic process"/>
    <property type="evidence" value="ECO:0007669"/>
    <property type="project" value="UniProtKB-UniRule"/>
</dbReference>
<dbReference type="InterPro" id="IPR000304">
    <property type="entry name" value="Pyrroline-COOH_reductase"/>
</dbReference>
<evidence type="ECO:0000256" key="7">
    <source>
        <dbReference type="RuleBase" id="RU003903"/>
    </source>
</evidence>
<evidence type="ECO:0000256" key="2">
    <source>
        <dbReference type="ARBA" id="ARBA00022857"/>
    </source>
</evidence>
<evidence type="ECO:0000313" key="10">
    <source>
        <dbReference type="EMBL" id="BBE35541.1"/>
    </source>
</evidence>
<dbReference type="Proteomes" id="UP000276029">
    <property type="component" value="Unassembled WGS sequence"/>
</dbReference>
<dbReference type="SUPFAM" id="SSF48179">
    <property type="entry name" value="6-phosphogluconate dehydrogenase C-terminal domain-like"/>
    <property type="match status" value="1"/>
</dbReference>
<comment type="catalytic activity">
    <reaction evidence="4">
        <text>L-proline + NAD(+) = (S)-1-pyrroline-5-carboxylate + NADH + 2 H(+)</text>
        <dbReference type="Rhea" id="RHEA:14105"/>
        <dbReference type="ChEBI" id="CHEBI:15378"/>
        <dbReference type="ChEBI" id="CHEBI:17388"/>
        <dbReference type="ChEBI" id="CHEBI:57540"/>
        <dbReference type="ChEBI" id="CHEBI:57945"/>
        <dbReference type="ChEBI" id="CHEBI:60039"/>
        <dbReference type="EC" id="1.5.1.2"/>
    </reaction>
</comment>
<feature type="domain" description="Pyrroline-5-carboxylate reductase catalytic N-terminal" evidence="8">
    <location>
        <begin position="12"/>
        <end position="96"/>
    </location>
</feature>
<keyword evidence="13" id="KW-1185">Reference proteome</keyword>
<dbReference type="RefSeq" id="WP_121052806.1">
    <property type="nucleotide sequence ID" value="NZ_AP018711.1"/>
</dbReference>
<dbReference type="SUPFAM" id="SSF51735">
    <property type="entry name" value="NAD(P)-binding Rossmann-fold domains"/>
    <property type="match status" value="1"/>
</dbReference>
<comment type="pathway">
    <text evidence="4 7">Amino-acid biosynthesis; L-proline biosynthesis; L-proline from L-glutamate 5-semialdehyde: step 1/1.</text>
</comment>
<sequence>MQNENKIRTLWLIGCGNMGSALLARWTDAAETIVVVDPGSPQLPDGVEHLSALPAGVLPRPDVVVLAVKPQVAPTALAGLPALVGPETVVISIMAGTMLADLSAFAGEAVPVRAMPNTPAAVGKGVTALYANGLPEAARVSVEALFERAGSVVWLESENQFDAVTAVSGSGPAYVFRFIEALAAAGEAAGLPPELAEKLARATVVGASALAEVDPRSPRDLRAAVTSPGGTTQAGLEALDADPGLPAMVRAAVRAAAARSKELAEGR</sequence>
<evidence type="ECO:0000313" key="13">
    <source>
        <dbReference type="Proteomes" id="UP000276029"/>
    </source>
</evidence>
<dbReference type="PROSITE" id="PS00521">
    <property type="entry name" value="P5CR"/>
    <property type="match status" value="1"/>
</dbReference>
<comment type="similarity">
    <text evidence="1 4 7">Belongs to the pyrroline-5-carboxylate reductase family.</text>
</comment>
<proteinExistence type="inferred from homology"/>
<dbReference type="Pfam" id="PF14748">
    <property type="entry name" value="P5CR_dimer"/>
    <property type="match status" value="1"/>
</dbReference>
<evidence type="ECO:0000259" key="8">
    <source>
        <dbReference type="Pfam" id="PF03807"/>
    </source>
</evidence>
<keyword evidence="4 7" id="KW-0641">Proline biosynthesis</keyword>
<keyword evidence="4 7" id="KW-0028">Amino-acid biosynthesis</keyword>
<feature type="domain" description="Pyrroline-5-carboxylate reductase dimerisation" evidence="9">
    <location>
        <begin position="158"/>
        <end position="263"/>
    </location>
</feature>
<dbReference type="KEGG" id="smic:SmB9_31990"/>
<dbReference type="InterPro" id="IPR008927">
    <property type="entry name" value="6-PGluconate_DH-like_C_sf"/>
</dbReference>
<dbReference type="InterPro" id="IPR053790">
    <property type="entry name" value="P5CR-like_CS"/>
</dbReference>
<reference evidence="10 12" key="1">
    <citation type="submission" date="2018-06" db="EMBL/GenBank/DDBJ databases">
        <title>Complete Genome Sequence of the Microcystin-Degrading Bacterium Sphingosinicella microcystinivorans Strain B-9.</title>
        <authorList>
            <person name="Jin H."/>
            <person name="Nishizawa T."/>
            <person name="Guo Y."/>
            <person name="Nishizawa A."/>
            <person name="Park H."/>
            <person name="Kato H."/>
            <person name="Tsuji K."/>
            <person name="Harada K."/>
        </authorList>
    </citation>
    <scope>NUCLEOTIDE SEQUENCE [LARGE SCALE GENOMIC DNA]</scope>
    <source>
        <strain evidence="10 12">B9</strain>
    </source>
</reference>
<dbReference type="FunFam" id="1.10.3730.10:FF:000001">
    <property type="entry name" value="Pyrroline-5-carboxylate reductase"/>
    <property type="match status" value="1"/>
</dbReference>
<dbReference type="Proteomes" id="UP000275727">
    <property type="component" value="Chromosome"/>
</dbReference>
<evidence type="ECO:0000256" key="1">
    <source>
        <dbReference type="ARBA" id="ARBA00005525"/>
    </source>
</evidence>
<dbReference type="PANTHER" id="PTHR11645:SF0">
    <property type="entry name" value="PYRROLINE-5-CARBOXYLATE REDUCTASE 3"/>
    <property type="match status" value="1"/>
</dbReference>
<feature type="binding site" evidence="6">
    <location>
        <begin position="13"/>
        <end position="18"/>
    </location>
    <ligand>
        <name>NADP(+)</name>
        <dbReference type="ChEBI" id="CHEBI:58349"/>
    </ligand>
</feature>
<evidence type="ECO:0000256" key="4">
    <source>
        <dbReference type="HAMAP-Rule" id="MF_01925"/>
    </source>
</evidence>
<evidence type="ECO:0000313" key="11">
    <source>
        <dbReference type="EMBL" id="RKS86411.1"/>
    </source>
</evidence>
<dbReference type="InterPro" id="IPR028939">
    <property type="entry name" value="P5C_Rdtase_cat_N"/>
</dbReference>
<dbReference type="InterPro" id="IPR029036">
    <property type="entry name" value="P5CR_dimer"/>
</dbReference>
<dbReference type="GO" id="GO:0005737">
    <property type="term" value="C:cytoplasm"/>
    <property type="evidence" value="ECO:0007669"/>
    <property type="project" value="UniProtKB-SubCell"/>
</dbReference>
<dbReference type="HAMAP" id="MF_01925">
    <property type="entry name" value="P5C_reductase"/>
    <property type="match status" value="1"/>
</dbReference>
<evidence type="ECO:0000256" key="3">
    <source>
        <dbReference type="ARBA" id="ARBA00023002"/>
    </source>
</evidence>
<keyword evidence="3 4" id="KW-0560">Oxidoreductase</keyword>
<comment type="catalytic activity">
    <reaction evidence="4 7">
        <text>L-proline + NADP(+) = (S)-1-pyrroline-5-carboxylate + NADPH + 2 H(+)</text>
        <dbReference type="Rhea" id="RHEA:14109"/>
        <dbReference type="ChEBI" id="CHEBI:15378"/>
        <dbReference type="ChEBI" id="CHEBI:17388"/>
        <dbReference type="ChEBI" id="CHEBI:57783"/>
        <dbReference type="ChEBI" id="CHEBI:58349"/>
        <dbReference type="ChEBI" id="CHEBI:60039"/>
        <dbReference type="EC" id="1.5.1.2"/>
    </reaction>
</comment>
<dbReference type="NCBIfam" id="TIGR00112">
    <property type="entry name" value="proC"/>
    <property type="match status" value="1"/>
</dbReference>
<evidence type="ECO:0000256" key="5">
    <source>
        <dbReference type="NCBIfam" id="TIGR00112"/>
    </source>
</evidence>
<dbReference type="GO" id="GO:0004735">
    <property type="term" value="F:pyrroline-5-carboxylate reductase activity"/>
    <property type="evidence" value="ECO:0007669"/>
    <property type="project" value="UniProtKB-UniRule"/>
</dbReference>
<evidence type="ECO:0000259" key="9">
    <source>
        <dbReference type="Pfam" id="PF14748"/>
    </source>
</evidence>
<dbReference type="Pfam" id="PF03807">
    <property type="entry name" value="F420_oxidored"/>
    <property type="match status" value="1"/>
</dbReference>
<keyword evidence="2 4" id="KW-0521">NADP</keyword>
<dbReference type="Gene3D" id="1.10.3730.10">
    <property type="entry name" value="ProC C-terminal domain-like"/>
    <property type="match status" value="1"/>
</dbReference>
<dbReference type="AlphaFoldDB" id="A0AAD1D812"/>
<reference evidence="11 13" key="2">
    <citation type="submission" date="2018-10" db="EMBL/GenBank/DDBJ databases">
        <title>Genomic Encyclopedia of Type Strains, Phase IV (KMG-IV): sequencing the most valuable type-strain genomes for metagenomic binning, comparative biology and taxonomic classification.</title>
        <authorList>
            <person name="Goeker M."/>
        </authorList>
    </citation>
    <scope>NUCLEOTIDE SEQUENCE [LARGE SCALE GENOMIC DNA]</scope>
    <source>
        <strain evidence="11 13">DSM 19791</strain>
    </source>
</reference>
<dbReference type="PANTHER" id="PTHR11645">
    <property type="entry name" value="PYRROLINE-5-CARBOXYLATE REDUCTASE"/>
    <property type="match status" value="1"/>
</dbReference>
<evidence type="ECO:0000256" key="6">
    <source>
        <dbReference type="PIRSR" id="PIRSR000193-1"/>
    </source>
</evidence>
<dbReference type="Gene3D" id="3.40.50.720">
    <property type="entry name" value="NAD(P)-binding Rossmann-like Domain"/>
    <property type="match status" value="1"/>
</dbReference>
<feature type="binding site" evidence="6">
    <location>
        <begin position="67"/>
        <end position="70"/>
    </location>
    <ligand>
        <name>NADP(+)</name>
        <dbReference type="ChEBI" id="CHEBI:58349"/>
    </ligand>
</feature>
<dbReference type="EMBL" id="RBWX01000010">
    <property type="protein sequence ID" value="RKS86411.1"/>
    <property type="molecule type" value="Genomic_DNA"/>
</dbReference>
<name>A0AAD1D812_SPHMI</name>
<dbReference type="InterPro" id="IPR036291">
    <property type="entry name" value="NAD(P)-bd_dom_sf"/>
</dbReference>